<dbReference type="InParanoid" id="G2YWT9"/>
<proteinExistence type="predicted"/>
<dbReference type="Proteomes" id="UP000008177">
    <property type="component" value="Unplaced contigs"/>
</dbReference>
<dbReference type="HOGENOM" id="CLU_2670814_0_0_1"/>
<evidence type="ECO:0000313" key="1">
    <source>
        <dbReference type="EMBL" id="CCD56087.1"/>
    </source>
</evidence>
<reference evidence="2" key="1">
    <citation type="journal article" date="2011" name="PLoS Genet.">
        <title>Genomic analysis of the necrotrophic fungal pathogens Sclerotinia sclerotiorum and Botrytis cinerea.</title>
        <authorList>
            <person name="Amselem J."/>
            <person name="Cuomo C.A."/>
            <person name="van Kan J.A."/>
            <person name="Viaud M."/>
            <person name="Benito E.P."/>
            <person name="Couloux A."/>
            <person name="Coutinho P.M."/>
            <person name="de Vries R.P."/>
            <person name="Dyer P.S."/>
            <person name="Fillinger S."/>
            <person name="Fournier E."/>
            <person name="Gout L."/>
            <person name="Hahn M."/>
            <person name="Kohn L."/>
            <person name="Lapalu N."/>
            <person name="Plummer K.M."/>
            <person name="Pradier J.M."/>
            <person name="Quevillon E."/>
            <person name="Sharon A."/>
            <person name="Simon A."/>
            <person name="ten Have A."/>
            <person name="Tudzynski B."/>
            <person name="Tudzynski P."/>
            <person name="Wincker P."/>
            <person name="Andrew M."/>
            <person name="Anthouard V."/>
            <person name="Beever R.E."/>
            <person name="Beffa R."/>
            <person name="Benoit I."/>
            <person name="Bouzid O."/>
            <person name="Brault B."/>
            <person name="Chen Z."/>
            <person name="Choquer M."/>
            <person name="Collemare J."/>
            <person name="Cotton P."/>
            <person name="Danchin E.G."/>
            <person name="Da Silva C."/>
            <person name="Gautier A."/>
            <person name="Giraud C."/>
            <person name="Giraud T."/>
            <person name="Gonzalez C."/>
            <person name="Grossetete S."/>
            <person name="Guldener U."/>
            <person name="Henrissat B."/>
            <person name="Howlett B.J."/>
            <person name="Kodira C."/>
            <person name="Kretschmer M."/>
            <person name="Lappartient A."/>
            <person name="Leroch M."/>
            <person name="Levis C."/>
            <person name="Mauceli E."/>
            <person name="Neuveglise C."/>
            <person name="Oeser B."/>
            <person name="Pearson M."/>
            <person name="Poulain J."/>
            <person name="Poussereau N."/>
            <person name="Quesneville H."/>
            <person name="Rascle C."/>
            <person name="Schumacher J."/>
            <person name="Segurens B."/>
            <person name="Sexton A."/>
            <person name="Silva E."/>
            <person name="Sirven C."/>
            <person name="Soanes D.M."/>
            <person name="Talbot N.J."/>
            <person name="Templeton M."/>
            <person name="Yandava C."/>
            <person name="Yarden O."/>
            <person name="Zeng Q."/>
            <person name="Rollins J.A."/>
            <person name="Lebrun M.H."/>
            <person name="Dickman M."/>
        </authorList>
    </citation>
    <scope>NUCLEOTIDE SEQUENCE [LARGE SCALE GENOMIC DNA]</scope>
    <source>
        <strain evidence="2">T4</strain>
    </source>
</reference>
<protein>
    <submittedName>
        <fullName evidence="1">Uncharacterized protein</fullName>
    </submittedName>
</protein>
<organism evidence="1 2">
    <name type="scientific">Botryotinia fuckeliana (strain T4)</name>
    <name type="common">Noble rot fungus</name>
    <name type="synonym">Botrytis cinerea</name>
    <dbReference type="NCBI Taxonomy" id="999810"/>
    <lineage>
        <taxon>Eukaryota</taxon>
        <taxon>Fungi</taxon>
        <taxon>Dikarya</taxon>
        <taxon>Ascomycota</taxon>
        <taxon>Pezizomycotina</taxon>
        <taxon>Leotiomycetes</taxon>
        <taxon>Helotiales</taxon>
        <taxon>Sclerotiniaceae</taxon>
        <taxon>Botrytis</taxon>
    </lineage>
</organism>
<dbReference type="EMBL" id="FQ790358">
    <property type="protein sequence ID" value="CCD56087.1"/>
    <property type="molecule type" value="Genomic_DNA"/>
</dbReference>
<sequence length="75" mass="8027">MALATQVTLGCMKELVDLCYIIGLQNIQQTHHSIAVAKGGKPPNPHSSLRSKLCLGTRLAVVTINRLLASSDDSK</sequence>
<name>G2YWT9_BOTF4</name>
<dbReference type="AlphaFoldDB" id="G2YWT9"/>
<evidence type="ECO:0000313" key="2">
    <source>
        <dbReference type="Proteomes" id="UP000008177"/>
    </source>
</evidence>
<gene>
    <name evidence="1" type="ORF">BofuT4_uP152190.1</name>
</gene>
<accession>G2YWT9</accession>